<dbReference type="HOGENOM" id="CLU_009583_2_4_7"/>
<dbReference type="InterPro" id="IPR001296">
    <property type="entry name" value="Glyco_trans_1"/>
</dbReference>
<dbReference type="PANTHER" id="PTHR45947:SF3">
    <property type="entry name" value="SULFOQUINOVOSYL TRANSFERASE SQD2"/>
    <property type="match status" value="1"/>
</dbReference>
<dbReference type="STRING" id="573370.DMR_42770"/>
<accession>C4XQN4</accession>
<dbReference type="Pfam" id="PF13579">
    <property type="entry name" value="Glyco_trans_4_4"/>
    <property type="match status" value="1"/>
</dbReference>
<name>C4XQN4_SOLM1</name>
<keyword evidence="4" id="KW-1185">Reference proteome</keyword>
<dbReference type="EMBL" id="AP010904">
    <property type="protein sequence ID" value="BAH77768.1"/>
    <property type="molecule type" value="Genomic_DNA"/>
</dbReference>
<dbReference type="GO" id="GO:0016757">
    <property type="term" value="F:glycosyltransferase activity"/>
    <property type="evidence" value="ECO:0007669"/>
    <property type="project" value="InterPro"/>
</dbReference>
<feature type="domain" description="Glycosyl transferase family 1" evidence="1">
    <location>
        <begin position="227"/>
        <end position="390"/>
    </location>
</feature>
<proteinExistence type="predicted"/>
<dbReference type="RefSeq" id="WP_015862888.1">
    <property type="nucleotide sequence ID" value="NC_012796.1"/>
</dbReference>
<dbReference type="InterPro" id="IPR028098">
    <property type="entry name" value="Glyco_trans_4-like_N"/>
</dbReference>
<dbReference type="OrthoDB" id="9802525at2"/>
<dbReference type="AlphaFoldDB" id="C4XQN4"/>
<protein>
    <submittedName>
        <fullName evidence="3">Glycosyltransferase</fullName>
    </submittedName>
</protein>
<dbReference type="KEGG" id="dma:DMR_42770"/>
<evidence type="ECO:0000259" key="2">
    <source>
        <dbReference type="Pfam" id="PF13579"/>
    </source>
</evidence>
<dbReference type="eggNOG" id="COG0438">
    <property type="taxonomic scope" value="Bacteria"/>
</dbReference>
<organism evidence="3 4">
    <name type="scientific">Solidesulfovibrio magneticus (strain ATCC 700980 / DSM 13731 / RS-1)</name>
    <name type="common">Desulfovibrio magneticus</name>
    <dbReference type="NCBI Taxonomy" id="573370"/>
    <lineage>
        <taxon>Bacteria</taxon>
        <taxon>Pseudomonadati</taxon>
        <taxon>Thermodesulfobacteriota</taxon>
        <taxon>Desulfovibrionia</taxon>
        <taxon>Desulfovibrionales</taxon>
        <taxon>Desulfovibrionaceae</taxon>
        <taxon>Solidesulfovibrio</taxon>
    </lineage>
</organism>
<evidence type="ECO:0000313" key="4">
    <source>
        <dbReference type="Proteomes" id="UP000009071"/>
    </source>
</evidence>
<dbReference type="CAZy" id="GT4">
    <property type="family name" value="Glycosyltransferase Family 4"/>
</dbReference>
<dbReference type="PANTHER" id="PTHR45947">
    <property type="entry name" value="SULFOQUINOVOSYL TRANSFERASE SQD2"/>
    <property type="match status" value="1"/>
</dbReference>
<dbReference type="SUPFAM" id="SSF53756">
    <property type="entry name" value="UDP-Glycosyltransferase/glycogen phosphorylase"/>
    <property type="match status" value="1"/>
</dbReference>
<gene>
    <name evidence="3" type="ordered locus">DMR_42770</name>
</gene>
<dbReference type="Proteomes" id="UP000009071">
    <property type="component" value="Chromosome"/>
</dbReference>
<dbReference type="CDD" id="cd03801">
    <property type="entry name" value="GT4_PimA-like"/>
    <property type="match status" value="1"/>
</dbReference>
<sequence length="415" mass="44621">MTLPVNGLPPIESFEEGRAREGNPFFQKGFPSRRFSFLLLNYEYPPIGGGAGNATANMARELAGLGHRVRVVTAAFGSLPRRQVVDGYELVRLPVVRRHADHCSPLEMLTFLVSAGVALPLLQRDFRANACIAFFGIPCGPAAWLLKQLRGVPYIVSLRGGDVPGFLPYNLAGYHKVTGPLIRFLWRGAAHVVANSQGLAALARQSAGQTPIRMIPNGVDTARFTPAENREAGGPVQLVFVGRVVHQKGLDVLLTALARLPAEAEYELTIVGDGPLRGALTEQAASLGVLPRLRFAGWAGREAMPELLRRADLFVFPSRDEGMPNAVLEAMAAGLPVIATRISGNEEVVADGETGLLVPPDDPDALAVALADLLTDAALRRRLGAAGRERVCREYSWRSVAERYAALCEPDASKA</sequence>
<feature type="domain" description="Glycosyltransferase subfamily 4-like N-terminal" evidence="2">
    <location>
        <begin position="49"/>
        <end position="218"/>
    </location>
</feature>
<dbReference type="Gene3D" id="3.40.50.2000">
    <property type="entry name" value="Glycogen Phosphorylase B"/>
    <property type="match status" value="2"/>
</dbReference>
<dbReference type="InterPro" id="IPR050194">
    <property type="entry name" value="Glycosyltransferase_grp1"/>
</dbReference>
<evidence type="ECO:0000259" key="1">
    <source>
        <dbReference type="Pfam" id="PF00534"/>
    </source>
</evidence>
<evidence type="ECO:0000313" key="3">
    <source>
        <dbReference type="EMBL" id="BAH77768.1"/>
    </source>
</evidence>
<reference evidence="3 4" key="1">
    <citation type="journal article" date="2009" name="Genome Res.">
        <title>Whole genome sequence of Desulfovibrio magneticus strain RS-1 revealed common gene clusters in magnetotactic bacteria.</title>
        <authorList>
            <person name="Nakazawa H."/>
            <person name="Arakaki A."/>
            <person name="Narita-Yamada S."/>
            <person name="Yashiro I."/>
            <person name="Jinno K."/>
            <person name="Aoki N."/>
            <person name="Tsuruyama A."/>
            <person name="Okamura Y."/>
            <person name="Tanikawa S."/>
            <person name="Fujita N."/>
            <person name="Takeyama H."/>
            <person name="Matsunaga T."/>
        </authorList>
    </citation>
    <scope>NUCLEOTIDE SEQUENCE [LARGE SCALE GENOMIC DNA]</scope>
    <source>
        <strain evidence="4">ATCC 700980 / DSM 13731 / RS-1</strain>
    </source>
</reference>
<dbReference type="Pfam" id="PF00534">
    <property type="entry name" value="Glycos_transf_1"/>
    <property type="match status" value="1"/>
</dbReference>